<evidence type="ECO:0000256" key="1">
    <source>
        <dbReference type="SAM" id="SignalP"/>
    </source>
</evidence>
<name>A0A316UZL0_9BASI</name>
<evidence type="ECO:0000313" key="3">
    <source>
        <dbReference type="Proteomes" id="UP000245884"/>
    </source>
</evidence>
<dbReference type="STRING" id="1569628.A0A316UZL0"/>
<organism evidence="2 3">
    <name type="scientific">Jaminaea rosea</name>
    <dbReference type="NCBI Taxonomy" id="1569628"/>
    <lineage>
        <taxon>Eukaryota</taxon>
        <taxon>Fungi</taxon>
        <taxon>Dikarya</taxon>
        <taxon>Basidiomycota</taxon>
        <taxon>Ustilaginomycotina</taxon>
        <taxon>Exobasidiomycetes</taxon>
        <taxon>Microstromatales</taxon>
        <taxon>Microstromatales incertae sedis</taxon>
        <taxon>Jaminaea</taxon>
    </lineage>
</organism>
<sequence>MLSLIPFVLTALLSVVPILTGAQKPIGTSYSGQNLLASSHPFAITARDSNVVLFAPIPKSTASSLLPKGVSLLPTHPISGFKDDEWPLLLNLGLDKDLNEYSLSRVDFHHGYIGIPWTDKSKDGKTPFTSSFDVLFSDNLFIAASSQLLAGFNSIPMTFAPETDPFVNGSGTYKAVKDQHTYFDLSYAKAGDEGARISRSTYVDVLTQGRFQNSGCLYHEQYFNFTNTDPYDILADVRITDSWVPSAIAGTYKQARGLRLNQHWIETISQPCKGRGVAHGEL</sequence>
<reference evidence="2 3" key="1">
    <citation type="journal article" date="2018" name="Mol. Biol. Evol.">
        <title>Broad Genomic Sampling Reveals a Smut Pathogenic Ancestry of the Fungal Clade Ustilaginomycotina.</title>
        <authorList>
            <person name="Kijpornyongpan T."/>
            <person name="Mondo S.J."/>
            <person name="Barry K."/>
            <person name="Sandor L."/>
            <person name="Lee J."/>
            <person name="Lipzen A."/>
            <person name="Pangilinan J."/>
            <person name="LaButti K."/>
            <person name="Hainaut M."/>
            <person name="Henrissat B."/>
            <person name="Grigoriev I.V."/>
            <person name="Spatafora J.W."/>
            <person name="Aime M.C."/>
        </authorList>
    </citation>
    <scope>NUCLEOTIDE SEQUENCE [LARGE SCALE GENOMIC DNA]</scope>
    <source>
        <strain evidence="2 3">MCA 5214</strain>
    </source>
</reference>
<gene>
    <name evidence="2" type="ORF">BDZ90DRAFT_257732</name>
</gene>
<dbReference type="AlphaFoldDB" id="A0A316UZL0"/>
<dbReference type="Proteomes" id="UP000245884">
    <property type="component" value="Unassembled WGS sequence"/>
</dbReference>
<proteinExistence type="predicted"/>
<feature type="signal peptide" evidence="1">
    <location>
        <begin position="1"/>
        <end position="22"/>
    </location>
</feature>
<dbReference type="EMBL" id="KZ819662">
    <property type="protein sequence ID" value="PWN30662.1"/>
    <property type="molecule type" value="Genomic_DNA"/>
</dbReference>
<evidence type="ECO:0000313" key="2">
    <source>
        <dbReference type="EMBL" id="PWN30662.1"/>
    </source>
</evidence>
<keyword evidence="3" id="KW-1185">Reference proteome</keyword>
<keyword evidence="1" id="KW-0732">Signal</keyword>
<protein>
    <submittedName>
        <fullName evidence="2">Uncharacterized protein</fullName>
    </submittedName>
</protein>
<feature type="chain" id="PRO_5016258805" evidence="1">
    <location>
        <begin position="23"/>
        <end position="282"/>
    </location>
</feature>
<dbReference type="GeneID" id="37029809"/>
<dbReference type="RefSeq" id="XP_025365274.1">
    <property type="nucleotide sequence ID" value="XM_025507986.1"/>
</dbReference>
<accession>A0A316UZL0</accession>
<dbReference type="OrthoDB" id="265717at2759"/>